<accession>W3XJE1</accession>
<protein>
    <recommendedName>
        <fullName evidence="4">Transcription factor domain-containing protein</fullName>
    </recommendedName>
</protein>
<dbReference type="eggNOG" id="ENOG502SI37">
    <property type="taxonomic scope" value="Eukaryota"/>
</dbReference>
<sequence>MKIEDLQLWQNAGLASDNSQAPLAMCLDSLAPQSPADDVVPEEAIAKDLICILSKVINFVTAGDAVYPRDYALPEGQRVTLAVAQDILSQHWHNIRTELEKWHGNLPQSCSSTSHTTADTMEDSLPDSAHERQHGFPKIYYETPICAATMLSFHMASILLYANRPMESTAIRSSVSARLRHYQQDMQRTNRHARDVCGIVGQERSESVLVHAIQPLFVAGQVFSTLQDQAAVSSLLKNIEDKTGWSTSWFIDTMRKNWNA</sequence>
<dbReference type="STRING" id="1229662.W3XJE1"/>
<reference evidence="3" key="1">
    <citation type="journal article" date="2015" name="BMC Genomics">
        <title>Genomic and transcriptomic analysis of the endophytic fungus Pestalotiopsis fici reveals its lifestyle and high potential for synthesis of natural products.</title>
        <authorList>
            <person name="Wang X."/>
            <person name="Zhang X."/>
            <person name="Liu L."/>
            <person name="Xiang M."/>
            <person name="Wang W."/>
            <person name="Sun X."/>
            <person name="Che Y."/>
            <person name="Guo L."/>
            <person name="Liu G."/>
            <person name="Guo L."/>
            <person name="Wang C."/>
            <person name="Yin W.B."/>
            <person name="Stadler M."/>
            <person name="Zhang X."/>
            <person name="Liu X."/>
        </authorList>
    </citation>
    <scope>NUCLEOTIDE SEQUENCE [LARGE SCALE GENOMIC DNA]</scope>
    <source>
        <strain evidence="3">W106-1 / CGMCC3.15140</strain>
    </source>
</reference>
<organism evidence="2 3">
    <name type="scientific">Pestalotiopsis fici (strain W106-1 / CGMCC3.15140)</name>
    <dbReference type="NCBI Taxonomy" id="1229662"/>
    <lineage>
        <taxon>Eukaryota</taxon>
        <taxon>Fungi</taxon>
        <taxon>Dikarya</taxon>
        <taxon>Ascomycota</taxon>
        <taxon>Pezizomycotina</taxon>
        <taxon>Sordariomycetes</taxon>
        <taxon>Xylariomycetidae</taxon>
        <taxon>Amphisphaeriales</taxon>
        <taxon>Sporocadaceae</taxon>
        <taxon>Pestalotiopsis</taxon>
    </lineage>
</organism>
<dbReference type="EMBL" id="KI912109">
    <property type="protein sequence ID" value="ETS86173.1"/>
    <property type="molecule type" value="Genomic_DNA"/>
</dbReference>
<dbReference type="OrthoDB" id="5418899at2759"/>
<gene>
    <name evidence="2" type="ORF">PFICI_00001</name>
</gene>
<dbReference type="InParanoid" id="W3XJE1"/>
<dbReference type="RefSeq" id="XP_007826773.1">
    <property type="nucleotide sequence ID" value="XM_007828582.1"/>
</dbReference>
<dbReference type="Proteomes" id="UP000030651">
    <property type="component" value="Unassembled WGS sequence"/>
</dbReference>
<feature type="region of interest" description="Disordered" evidence="1">
    <location>
        <begin position="106"/>
        <end position="129"/>
    </location>
</feature>
<feature type="compositionally biased region" description="Polar residues" evidence="1">
    <location>
        <begin position="106"/>
        <end position="119"/>
    </location>
</feature>
<dbReference type="KEGG" id="pfy:PFICI_00001"/>
<evidence type="ECO:0000313" key="2">
    <source>
        <dbReference type="EMBL" id="ETS86173.1"/>
    </source>
</evidence>
<evidence type="ECO:0008006" key="4">
    <source>
        <dbReference type="Google" id="ProtNLM"/>
    </source>
</evidence>
<dbReference type="GeneID" id="19265014"/>
<evidence type="ECO:0000313" key="3">
    <source>
        <dbReference type="Proteomes" id="UP000030651"/>
    </source>
</evidence>
<dbReference type="AlphaFoldDB" id="W3XJE1"/>
<dbReference type="HOGENOM" id="CLU_013869_4_0_1"/>
<proteinExistence type="predicted"/>
<dbReference type="OMA" id="HNIRTEL"/>
<evidence type="ECO:0000256" key="1">
    <source>
        <dbReference type="SAM" id="MobiDB-lite"/>
    </source>
</evidence>
<name>W3XJE1_PESFW</name>
<keyword evidence="3" id="KW-1185">Reference proteome</keyword>